<dbReference type="RefSeq" id="WP_238707176.1">
    <property type="nucleotide sequence ID" value="NZ_BJKP01000003.1"/>
</dbReference>
<keyword evidence="1" id="KW-0812">Transmembrane</keyword>
<keyword evidence="1" id="KW-0472">Membrane</keyword>
<accession>A0A5J4F5I8</accession>
<protein>
    <recommendedName>
        <fullName evidence="4">Glycosyltransferase RgtA/B/C/D-like domain-containing protein</fullName>
    </recommendedName>
</protein>
<evidence type="ECO:0000313" key="3">
    <source>
        <dbReference type="Proteomes" id="UP000376575"/>
    </source>
</evidence>
<organism evidence="2 3">
    <name type="scientific">Microcystis aeruginosa NIES-4325</name>
    <dbReference type="NCBI Taxonomy" id="2569534"/>
    <lineage>
        <taxon>Bacteria</taxon>
        <taxon>Bacillati</taxon>
        <taxon>Cyanobacteriota</taxon>
        <taxon>Cyanophyceae</taxon>
        <taxon>Oscillatoriophycideae</taxon>
        <taxon>Chroococcales</taxon>
        <taxon>Microcystaceae</taxon>
        <taxon>Microcystis</taxon>
    </lineage>
</organism>
<name>A0A5J4F5I8_MICAE</name>
<dbReference type="Proteomes" id="UP000376575">
    <property type="component" value="Unassembled WGS sequence"/>
</dbReference>
<reference evidence="2 3" key="1">
    <citation type="journal article" date="2019" name="FEMS Microbiol. Lett.">
        <title>A novel salt-tolerant genotype illuminates the sucrose gene evolution in freshwater bloom-forming cyanobacterium Microcystis aeruginosa.</title>
        <authorList>
            <person name="Tanabe Y."/>
            <person name="Yamaguchi H."/>
            <person name="Sano T."/>
            <person name="Kawachi M."/>
        </authorList>
    </citation>
    <scope>NUCLEOTIDE SEQUENCE [LARGE SCALE GENOMIC DNA]</scope>
    <source>
        <strain evidence="2 3">NIES-4325</strain>
    </source>
</reference>
<evidence type="ECO:0000256" key="1">
    <source>
        <dbReference type="SAM" id="Phobius"/>
    </source>
</evidence>
<evidence type="ECO:0008006" key="4">
    <source>
        <dbReference type="Google" id="ProtNLM"/>
    </source>
</evidence>
<dbReference type="EMBL" id="BJKP01000003">
    <property type="protein sequence ID" value="GEA25894.1"/>
    <property type="molecule type" value="Genomic_DNA"/>
</dbReference>
<feature type="transmembrane region" description="Helical" evidence="1">
    <location>
        <begin position="397"/>
        <end position="417"/>
    </location>
</feature>
<proteinExistence type="predicted"/>
<evidence type="ECO:0000313" key="2">
    <source>
        <dbReference type="EMBL" id="GEA25894.1"/>
    </source>
</evidence>
<feature type="transmembrane region" description="Helical" evidence="1">
    <location>
        <begin position="261"/>
        <end position="283"/>
    </location>
</feature>
<keyword evidence="1" id="KW-1133">Transmembrane helix</keyword>
<feature type="transmembrane region" description="Helical" evidence="1">
    <location>
        <begin position="216"/>
        <end position="233"/>
    </location>
</feature>
<comment type="caution">
    <text evidence="2">The sequence shown here is derived from an EMBL/GenBank/DDBJ whole genome shotgun (WGS) entry which is preliminary data.</text>
</comment>
<feature type="transmembrane region" description="Helical" evidence="1">
    <location>
        <begin position="180"/>
        <end position="204"/>
    </location>
</feature>
<sequence length="593" mass="67627">MITIYMIKLKVLKNWINSNYKSWSNLKAFFILALTIWIAHFCYSGSFGLYEDDYNRVSKVFDLAWAEIGNYILHFSNSQGRPLHDGLIYLLSFLGFRLGGLQSIYWIGYGILTINTFLFYLLLKRLSANQLFAMTGALAFCLFPADTTKPFLTHSLGIQPSLTFLLAATHCYLSNKKILSYGFILGSLLCYETIFPVFLAVPLLQRQWNLKLRRELLRHIIILGGMIISIVIIRKLSIGGVGVIKNPDFISTIRWSLSNQIYGLFISISMFFYRPFQALLYLLQSKGELIILISFCLAGFLWVLSRLDFAPYRQNVSSQNSVSCSENFNYFQHLTKLTLVGFILLILAYPLTLTELATEISGRASRVHVAAAIGASIIVACACSAISLLANRYRLKNLAAAILAAFFALLIGFGIMVQQDYQRSWQYQRAFWTDVIHLAPDLTDGTVILVDALLPWGEQIHPFAWSMPSVVGQLYQFPWQWKNVPKLYRLNPDWQQKIPANREMALNNENGLLSFYYPWESPRQVKTSQIILLQEKDGKLVRTTTPIVVGTKKFSFKPLTNSTLDSFEKGHLYDYLITPNNKKSVNYFQPFSG</sequence>
<feature type="transmembrane region" description="Helical" evidence="1">
    <location>
        <begin position="289"/>
        <end position="309"/>
    </location>
</feature>
<feature type="transmembrane region" description="Helical" evidence="1">
    <location>
        <begin position="330"/>
        <end position="349"/>
    </location>
</feature>
<gene>
    <name evidence="2" type="ORF">MiAbW_00433</name>
</gene>
<dbReference type="AlphaFoldDB" id="A0A5J4F5I8"/>
<feature type="transmembrane region" description="Helical" evidence="1">
    <location>
        <begin position="369"/>
        <end position="390"/>
    </location>
</feature>
<feature type="transmembrane region" description="Helical" evidence="1">
    <location>
        <begin position="104"/>
        <end position="123"/>
    </location>
</feature>